<dbReference type="Gene3D" id="2.60.420.10">
    <property type="entry name" value="Maltose phosphorylase, domain 3"/>
    <property type="match status" value="1"/>
</dbReference>
<feature type="domain" description="Alpha-galactosidase NEW3" evidence="6">
    <location>
        <begin position="1287"/>
        <end position="1357"/>
    </location>
</feature>
<dbReference type="InterPro" id="IPR013737">
    <property type="entry name" value="Bac_rhamnosid_N"/>
</dbReference>
<feature type="domain" description="Alpha-L-rhamnosidase six-hairpin glycosidase" evidence="7">
    <location>
        <begin position="601"/>
        <end position="934"/>
    </location>
</feature>
<dbReference type="InterPro" id="IPR008928">
    <property type="entry name" value="6-hairpin_glycosidase_sf"/>
</dbReference>
<dbReference type="OrthoDB" id="9761045at2"/>
<dbReference type="GO" id="GO:0005975">
    <property type="term" value="P:carbohydrate metabolic process"/>
    <property type="evidence" value="ECO:0007669"/>
    <property type="project" value="InterPro"/>
</dbReference>
<evidence type="ECO:0000259" key="7">
    <source>
        <dbReference type="Pfam" id="PF17389"/>
    </source>
</evidence>
<proteinExistence type="predicted"/>
<dbReference type="InterPro" id="IPR035398">
    <property type="entry name" value="Bac_rhamnosid_C"/>
</dbReference>
<dbReference type="InterPro" id="IPR012341">
    <property type="entry name" value="6hp_glycosidase-like_sf"/>
</dbReference>
<dbReference type="SUPFAM" id="SSF48208">
    <property type="entry name" value="Six-hairpin glycosidases"/>
    <property type="match status" value="1"/>
</dbReference>
<dbReference type="Gene3D" id="2.60.40.10">
    <property type="entry name" value="Immunoglobulins"/>
    <property type="match status" value="2"/>
</dbReference>
<evidence type="ECO:0000259" key="4">
    <source>
        <dbReference type="Pfam" id="PF05592"/>
    </source>
</evidence>
<comment type="catalytic activity">
    <reaction evidence="1">
        <text>Hydrolysis of terminal non-reducing alpha-L-rhamnose residues in alpha-L-rhamnosides.</text>
        <dbReference type="EC" id="3.2.1.40"/>
    </reaction>
</comment>
<dbReference type="Proteomes" id="UP000294739">
    <property type="component" value="Unassembled WGS sequence"/>
</dbReference>
<gene>
    <name evidence="9" type="ORF">E1269_15700</name>
</gene>
<name>A0A4R5D664_9ACTN</name>
<dbReference type="PANTHER" id="PTHR33307">
    <property type="entry name" value="ALPHA-RHAMNOSIDASE (EUROFUNG)"/>
    <property type="match status" value="1"/>
</dbReference>
<feature type="domain" description="Alpha-L-rhamnosidase concanavalin-like" evidence="4">
    <location>
        <begin position="497"/>
        <end position="596"/>
    </location>
</feature>
<comment type="caution">
    <text evidence="9">The sequence shown here is derived from an EMBL/GenBank/DDBJ whole genome shotgun (WGS) entry which is preliminary data.</text>
</comment>
<dbReference type="Pfam" id="PF10633">
    <property type="entry name" value="NPCBM_assoc"/>
    <property type="match status" value="2"/>
</dbReference>
<dbReference type="PANTHER" id="PTHR33307:SF6">
    <property type="entry name" value="ALPHA-RHAMNOSIDASE (EUROFUNG)-RELATED"/>
    <property type="match status" value="1"/>
</dbReference>
<evidence type="ECO:0000259" key="8">
    <source>
        <dbReference type="Pfam" id="PF17390"/>
    </source>
</evidence>
<dbReference type="InterPro" id="IPR016007">
    <property type="entry name" value="Alpha_rhamnosid"/>
</dbReference>
<dbReference type="Gene3D" id="2.60.120.260">
    <property type="entry name" value="Galactose-binding domain-like"/>
    <property type="match status" value="2"/>
</dbReference>
<evidence type="ECO:0000256" key="3">
    <source>
        <dbReference type="ARBA" id="ARBA00022801"/>
    </source>
</evidence>
<dbReference type="EMBL" id="SMKZ01000021">
    <property type="protein sequence ID" value="TDE08876.1"/>
    <property type="molecule type" value="Genomic_DNA"/>
</dbReference>
<dbReference type="Pfam" id="PF25788">
    <property type="entry name" value="Ig_Rha78A_N"/>
    <property type="match status" value="1"/>
</dbReference>
<evidence type="ECO:0000256" key="1">
    <source>
        <dbReference type="ARBA" id="ARBA00001445"/>
    </source>
</evidence>
<dbReference type="GO" id="GO:0030596">
    <property type="term" value="F:alpha-L-rhamnosidase activity"/>
    <property type="evidence" value="ECO:0007669"/>
    <property type="project" value="UniProtKB-EC"/>
</dbReference>
<evidence type="ECO:0000313" key="10">
    <source>
        <dbReference type="Proteomes" id="UP000294739"/>
    </source>
</evidence>
<sequence length="1507" mass="160329">MTTMPLRSGARIALVMVLVTGVAMLVVPVSSTARGTGGEVAVVDPRVEYRTNPLGLDVPVPRFSWRLESDRRAQAQSAYRILVASSAAELAAGRGDVWDSGRVESAQAHLVEYGGPALRPRTRYHWSVQVWDADGGGPAAGPAGWWETGLMDDDIGAAWIGHHIEEQLPTSNAEQDTPARLSEDVTLGQTFTTDRPFTAAEAKAPTWNTTGSAVTLTLRHDGPDGAEVARQVVEDVADNAWIGISVTEPLEPGVYYLEQSAPVGTVGWWSHSGDVYPHGQAFAGGAPVAGDRTIRWQPSLAEADGRTPQLRTEFELDKPIASARVYASALGVYDLAVNGTKVGDHQLAPGWTDYRTRVQYQTFDVTEQLREGGNAIGATVGPGWYAGHVAIFGPNQYGTQPWFIARLEVTYADGTTDVVVTDDSWHSATGPVLQSDLLMGETYDARKVTAGWTEAGFDDGGWQQAVVNDDATAELVSQTDPPVRITQEITPVEITEPEDGVYVVDLGQNMVGTVRLRVEGAAGQTVRLRHAEVLNPDGTIYTDNLRSALATDHYTLAGGGEEVYEPRFTFHGFRYVELTGLTAAPGPGTVTGLVMHTDAPMTSEFESSDPMLDQLFSNITWGQRGNFLSIPTDTPARDERMGWTGDINVFVGAAAYNMEVAPFLDKWLQDLRDAQFDNGAFTDVAPIVGFLGGGSAGWGDAGVTVPWTLWQRYGDLRVLEEHYPAMQAWIDYLIEHSTGYLRPAEGYGDWLNVEDETPKDVIGTAYFAHSAALVAELAHALGKADDAERYRQLAADVAAAFATAYVDADGRVEGDTQTAYVLALGFDLVPEQLREAAADRLVELIAARDWHLSTGFLGTPDLLPVLTETGHTDVAYRLITQDTYPSWGYQIANGATTMWEHWDSLKPDGTFENPAMNSFNHYAYGAVGEWMFGTIAGIEPAAPGFSRTTIRPRPGGGLDHASATYRSVAGDVRSAWRQTERSFELDVSVPVNTTAEVWVPAVAAGAVTESGSPAGSAEGVEFDRMAEGYAVFRIRSGDYRFVSDHVLGHLHLGDEAGAELGATIDAVADGLTDDQADHLWDRHAELVADVDAAVAGVEAAAGDDVVVRQVQRALSVTGQLTDWIDRQAAAGELPPGLAVPLASAVRPVHASLSAASALISGVTVTMAGPAAGSVVAGAAVEVAATVRNDGDQRIQGVRIELGAPADWPVEPAGPDRVASLAPGEEFTARFSVAPPISQPVAADLPLTAEASYLHAGGRVELPASTEVDVLSPVTFGDVTADPRIVDEPGTPSTVTAVVTNRAAGQVDGTVRASVPGGWSVEPAEQAYQLAAGESRPLTFRVVPPAEPVAGDVTLTASYGANAGATASVRLTHSLAAWLFDTDGDPEGWQPENHLTDPEVSGGVLRTMSSGGDPYLVSTTPLDIDGADGAVVEVTMSVSADSGAQLFWTTDAEPFFSEGKSTKFAVTAGKSRTYRVPVRAFDGTLTGLRLDPLERDGEIVIDAIRIVR</sequence>
<dbReference type="Pfam" id="PF17390">
    <property type="entry name" value="Bac_rhamnosid_C"/>
    <property type="match status" value="1"/>
</dbReference>
<dbReference type="InterPro" id="IPR018905">
    <property type="entry name" value="A-galactase_NEW3"/>
</dbReference>
<dbReference type="Pfam" id="PF08531">
    <property type="entry name" value="Bac_rhamnosid_N"/>
    <property type="match status" value="1"/>
</dbReference>
<dbReference type="EC" id="3.2.1.40" evidence="2"/>
<reference evidence="9 10" key="1">
    <citation type="submission" date="2019-03" db="EMBL/GenBank/DDBJ databases">
        <title>Draft genome sequences of novel Actinobacteria.</title>
        <authorList>
            <person name="Sahin N."/>
            <person name="Ay H."/>
            <person name="Saygin H."/>
        </authorList>
    </citation>
    <scope>NUCLEOTIDE SEQUENCE [LARGE SCALE GENOMIC DNA]</scope>
    <source>
        <strain evidence="9 10">5K138</strain>
    </source>
</reference>
<evidence type="ECO:0000259" key="6">
    <source>
        <dbReference type="Pfam" id="PF10633"/>
    </source>
</evidence>
<dbReference type="Pfam" id="PF05592">
    <property type="entry name" value="Bac_rhamnosid"/>
    <property type="match status" value="1"/>
</dbReference>
<protein>
    <recommendedName>
        <fullName evidence="2">alpha-L-rhamnosidase</fullName>
        <ecNumber evidence="2">3.2.1.40</ecNumber>
    </recommendedName>
</protein>
<dbReference type="Pfam" id="PF17389">
    <property type="entry name" value="Bac_rhamnosid6H"/>
    <property type="match status" value="1"/>
</dbReference>
<feature type="domain" description="Alpha-L-rhamnosidase C-terminal" evidence="8">
    <location>
        <begin position="937"/>
        <end position="1009"/>
    </location>
</feature>
<evidence type="ECO:0000256" key="2">
    <source>
        <dbReference type="ARBA" id="ARBA00012652"/>
    </source>
</evidence>
<keyword evidence="3" id="KW-0378">Hydrolase</keyword>
<dbReference type="InterPro" id="IPR008902">
    <property type="entry name" value="Rhamnosid_concanavalin"/>
</dbReference>
<evidence type="ECO:0000259" key="5">
    <source>
        <dbReference type="Pfam" id="PF08531"/>
    </source>
</evidence>
<dbReference type="InterPro" id="IPR013783">
    <property type="entry name" value="Ig-like_fold"/>
</dbReference>
<dbReference type="InParanoid" id="A0A4R5D664"/>
<accession>A0A4R5D664</accession>
<organism evidence="9 10">
    <name type="scientific">Jiangella asiatica</name>
    <dbReference type="NCBI Taxonomy" id="2530372"/>
    <lineage>
        <taxon>Bacteria</taxon>
        <taxon>Bacillati</taxon>
        <taxon>Actinomycetota</taxon>
        <taxon>Actinomycetes</taxon>
        <taxon>Jiangellales</taxon>
        <taxon>Jiangellaceae</taxon>
        <taxon>Jiangella</taxon>
    </lineage>
</organism>
<evidence type="ECO:0000313" key="9">
    <source>
        <dbReference type="EMBL" id="TDE08876.1"/>
    </source>
</evidence>
<dbReference type="Gene3D" id="1.50.10.10">
    <property type="match status" value="1"/>
</dbReference>
<feature type="domain" description="Bacterial alpha-L-rhamnosidase N-terminal" evidence="5">
    <location>
        <begin position="318"/>
        <end position="487"/>
    </location>
</feature>
<dbReference type="InterPro" id="IPR035396">
    <property type="entry name" value="Bac_rhamnosid6H"/>
</dbReference>
<keyword evidence="10" id="KW-1185">Reference proteome</keyword>
<feature type="domain" description="Alpha-galactosidase NEW3" evidence="6">
    <location>
        <begin position="1175"/>
        <end position="1252"/>
    </location>
</feature>